<organism evidence="1 2">
    <name type="scientific">Colletotrichum higginsianum (strain IMI 349063)</name>
    <name type="common">Crucifer anthracnose fungus</name>
    <dbReference type="NCBI Taxonomy" id="759273"/>
    <lineage>
        <taxon>Eukaryota</taxon>
        <taxon>Fungi</taxon>
        <taxon>Dikarya</taxon>
        <taxon>Ascomycota</taxon>
        <taxon>Pezizomycotina</taxon>
        <taxon>Sordariomycetes</taxon>
        <taxon>Hypocreomycetidae</taxon>
        <taxon>Glomerellales</taxon>
        <taxon>Glomerellaceae</taxon>
        <taxon>Colletotrichum</taxon>
        <taxon>Colletotrichum destructivum species complex</taxon>
    </lineage>
</organism>
<proteinExistence type="predicted"/>
<dbReference type="Proteomes" id="UP000007174">
    <property type="component" value="Unassembled WGS sequence"/>
</dbReference>
<dbReference type="EMBL" id="CACQ02009270">
    <property type="protein sequence ID" value="CCF47012.1"/>
    <property type="molecule type" value="Genomic_DNA"/>
</dbReference>
<gene>
    <name evidence="1" type="ORF">CH063_15568</name>
</gene>
<protein>
    <submittedName>
        <fullName evidence="1">Uncharacterized protein</fullName>
    </submittedName>
</protein>
<dbReference type="AlphaFoldDB" id="H1W3E9"/>
<evidence type="ECO:0000313" key="1">
    <source>
        <dbReference type="EMBL" id="CCF47012.1"/>
    </source>
</evidence>
<dbReference type="HOGENOM" id="CLU_2542466_0_0_1"/>
<accession>H1W3E9</accession>
<evidence type="ECO:0000313" key="2">
    <source>
        <dbReference type="Proteomes" id="UP000007174"/>
    </source>
</evidence>
<name>H1W3E9_COLHI</name>
<reference evidence="2" key="1">
    <citation type="journal article" date="2012" name="Nat. Genet.">
        <title>Lifestyle transitions in plant pathogenic Colletotrichum fungi deciphered by genome and transcriptome analyses.</title>
        <authorList>
            <person name="O'Connell R.J."/>
            <person name="Thon M.R."/>
            <person name="Hacquard S."/>
            <person name="Amyotte S.G."/>
            <person name="Kleemann J."/>
            <person name="Torres M.F."/>
            <person name="Damm U."/>
            <person name="Buiate E.A."/>
            <person name="Epstein L."/>
            <person name="Alkan N."/>
            <person name="Altmueller J."/>
            <person name="Alvarado-Balderrama L."/>
            <person name="Bauser C.A."/>
            <person name="Becker C."/>
            <person name="Birren B.W."/>
            <person name="Chen Z."/>
            <person name="Choi J."/>
            <person name="Crouch J.A."/>
            <person name="Duvick J.P."/>
            <person name="Farman M.A."/>
            <person name="Gan P."/>
            <person name="Heiman D."/>
            <person name="Henrissat B."/>
            <person name="Howard R.J."/>
            <person name="Kabbage M."/>
            <person name="Koch C."/>
            <person name="Kracher B."/>
            <person name="Kubo Y."/>
            <person name="Law A.D."/>
            <person name="Lebrun M.-H."/>
            <person name="Lee Y.-H."/>
            <person name="Miyara I."/>
            <person name="Moore N."/>
            <person name="Neumann U."/>
            <person name="Nordstroem K."/>
            <person name="Panaccione D.G."/>
            <person name="Panstruga R."/>
            <person name="Place M."/>
            <person name="Proctor R.H."/>
            <person name="Prusky D."/>
            <person name="Rech G."/>
            <person name="Reinhardt R."/>
            <person name="Rollins J.A."/>
            <person name="Rounsley S."/>
            <person name="Schardl C.L."/>
            <person name="Schwartz D.C."/>
            <person name="Shenoy N."/>
            <person name="Shirasu K."/>
            <person name="Sikhakolli U.R."/>
            <person name="Stueber K."/>
            <person name="Sukno S.A."/>
            <person name="Sweigard J.A."/>
            <person name="Takano Y."/>
            <person name="Takahara H."/>
            <person name="Trail F."/>
            <person name="van der Does H.C."/>
            <person name="Voll L.M."/>
            <person name="Will I."/>
            <person name="Young S."/>
            <person name="Zeng Q."/>
            <person name="Zhang J."/>
            <person name="Zhou S."/>
            <person name="Dickman M.B."/>
            <person name="Schulze-Lefert P."/>
            <person name="Ver Loren van Themaat E."/>
            <person name="Ma L.-J."/>
            <person name="Vaillancourt L.J."/>
        </authorList>
    </citation>
    <scope>NUCLEOTIDE SEQUENCE [LARGE SCALE GENOMIC DNA]</scope>
    <source>
        <strain evidence="2">IMI 349063</strain>
    </source>
</reference>
<sequence>MSLSSPAKHRPLYHLPLPACTISKHLFFLGFGFSAPKPLSTSASVVLTGTWNAAKGTRALAGSCHGGVDVRNTWILVCAAGKK</sequence>